<reference evidence="1 2" key="1">
    <citation type="submission" date="2024-04" db="EMBL/GenBank/DDBJ databases">
        <title>Screening of coral probiotics and analysis of their probiotic properties.</title>
        <authorList>
            <person name="Wang S."/>
        </authorList>
    </citation>
    <scope>NUCLEOTIDE SEQUENCE [LARGE SCALE GENOMIC DNA]</scope>
    <source>
        <strain evidence="1 2">GXU-Z9</strain>
    </source>
</reference>
<evidence type="ECO:0000313" key="2">
    <source>
        <dbReference type="Proteomes" id="UP001472074"/>
    </source>
</evidence>
<protein>
    <recommendedName>
        <fullName evidence="3">Prophage pi2 protein 38</fullName>
    </recommendedName>
</protein>
<gene>
    <name evidence="1" type="ORF">AADC60_24505</name>
</gene>
<accession>A0ABZ2ZKF1</accession>
<dbReference type="EMBL" id="CP151651">
    <property type="protein sequence ID" value="WZP07177.1"/>
    <property type="molecule type" value="Genomic_DNA"/>
</dbReference>
<organism evidence="1 2">
    <name type="scientific">Cytobacillus pseudoceanisediminis</name>
    <dbReference type="NCBI Taxonomy" id="3051614"/>
    <lineage>
        <taxon>Bacteria</taxon>
        <taxon>Bacillati</taxon>
        <taxon>Bacillota</taxon>
        <taxon>Bacilli</taxon>
        <taxon>Bacillales</taxon>
        <taxon>Bacillaceae</taxon>
        <taxon>Cytobacillus</taxon>
    </lineage>
</organism>
<dbReference type="Proteomes" id="UP001472074">
    <property type="component" value="Chromosome"/>
</dbReference>
<dbReference type="RefSeq" id="WP_342025726.1">
    <property type="nucleotide sequence ID" value="NZ_CP151651.1"/>
</dbReference>
<evidence type="ECO:0000313" key="1">
    <source>
        <dbReference type="EMBL" id="WZP07177.1"/>
    </source>
</evidence>
<evidence type="ECO:0008006" key="3">
    <source>
        <dbReference type="Google" id="ProtNLM"/>
    </source>
</evidence>
<sequence>MTLIELRQILDLTGLPVAYSHWTATENNPVPAPPYICYLVDSNPNFIADNKVYTKISDVNIELYTTKKDLAAEAALEKVLDDHKIPYEPFETFIDSEKVFQKTYEVRLI</sequence>
<keyword evidence="2" id="KW-1185">Reference proteome</keyword>
<proteinExistence type="predicted"/>
<name>A0ABZ2ZKF1_9BACI</name>